<comment type="caution">
    <text evidence="2">The sequence shown here is derived from an EMBL/GenBank/DDBJ whole genome shotgun (WGS) entry which is preliminary data.</text>
</comment>
<organism evidence="2 3">
    <name type="scientific">Anguilla anguilla</name>
    <name type="common">European freshwater eel</name>
    <name type="synonym">Muraena anguilla</name>
    <dbReference type="NCBI Taxonomy" id="7936"/>
    <lineage>
        <taxon>Eukaryota</taxon>
        <taxon>Metazoa</taxon>
        <taxon>Chordata</taxon>
        <taxon>Craniata</taxon>
        <taxon>Vertebrata</taxon>
        <taxon>Euteleostomi</taxon>
        <taxon>Actinopterygii</taxon>
        <taxon>Neopterygii</taxon>
        <taxon>Teleostei</taxon>
        <taxon>Anguilliformes</taxon>
        <taxon>Anguillidae</taxon>
        <taxon>Anguilla</taxon>
    </lineage>
</organism>
<evidence type="ECO:0000313" key="3">
    <source>
        <dbReference type="Proteomes" id="UP001044222"/>
    </source>
</evidence>
<feature type="non-terminal residue" evidence="2">
    <location>
        <position position="1"/>
    </location>
</feature>
<evidence type="ECO:0000256" key="1">
    <source>
        <dbReference type="SAM" id="MobiDB-lite"/>
    </source>
</evidence>
<protein>
    <submittedName>
        <fullName evidence="2">Uncharacterized protein</fullName>
    </submittedName>
</protein>
<reference evidence="2" key="1">
    <citation type="submission" date="2021-01" db="EMBL/GenBank/DDBJ databases">
        <title>A chromosome-scale assembly of European eel, Anguilla anguilla.</title>
        <authorList>
            <person name="Henkel C."/>
            <person name="Jong-Raadsen S.A."/>
            <person name="Dufour S."/>
            <person name="Weltzien F.-A."/>
            <person name="Palstra A.P."/>
            <person name="Pelster B."/>
            <person name="Spaink H.P."/>
            <person name="Van Den Thillart G.E."/>
            <person name="Jansen H."/>
            <person name="Zahm M."/>
            <person name="Klopp C."/>
            <person name="Cedric C."/>
            <person name="Louis A."/>
            <person name="Berthelot C."/>
            <person name="Parey E."/>
            <person name="Roest Crollius H."/>
            <person name="Montfort J."/>
            <person name="Robinson-Rechavi M."/>
            <person name="Bucao C."/>
            <person name="Bouchez O."/>
            <person name="Gislard M."/>
            <person name="Lluch J."/>
            <person name="Milhes M."/>
            <person name="Lampietro C."/>
            <person name="Lopez Roques C."/>
            <person name="Donnadieu C."/>
            <person name="Braasch I."/>
            <person name="Desvignes T."/>
            <person name="Postlethwait J."/>
            <person name="Bobe J."/>
            <person name="Guiguen Y."/>
            <person name="Dirks R."/>
        </authorList>
    </citation>
    <scope>NUCLEOTIDE SEQUENCE</scope>
    <source>
        <strain evidence="2">Tag_6206</strain>
        <tissue evidence="2">Liver</tissue>
    </source>
</reference>
<feature type="compositionally biased region" description="Polar residues" evidence="1">
    <location>
        <begin position="311"/>
        <end position="321"/>
    </location>
</feature>
<evidence type="ECO:0000313" key="2">
    <source>
        <dbReference type="EMBL" id="KAG5846378.1"/>
    </source>
</evidence>
<feature type="compositionally biased region" description="Low complexity" evidence="1">
    <location>
        <begin position="179"/>
        <end position="190"/>
    </location>
</feature>
<dbReference type="AlphaFoldDB" id="A0A9D3MF70"/>
<proteinExistence type="predicted"/>
<feature type="region of interest" description="Disordered" evidence="1">
    <location>
        <begin position="141"/>
        <end position="205"/>
    </location>
</feature>
<gene>
    <name evidence="2" type="ORF">ANANG_G00114290</name>
</gene>
<name>A0A9D3MF70_ANGAN</name>
<accession>A0A9D3MF70</accession>
<feature type="region of interest" description="Disordered" evidence="1">
    <location>
        <begin position="222"/>
        <end position="321"/>
    </location>
</feature>
<feature type="compositionally biased region" description="Basic and acidic residues" evidence="1">
    <location>
        <begin position="167"/>
        <end position="177"/>
    </location>
</feature>
<sequence length="321" mass="34710">MYPLAIASSWSHRWVGAPRLPVLRPDGIPLRRRQHRHPRRHGRGAVHRVPECAVSQREDQQEERARAGGVHVAVRAAVGAAAPAGVGAVRAGALRDVLHAGLGRPGAARPLLRLRRVLPGLGPPRRRHHRLLLRPGAEAAAGLQVRQQQRPHPQRRPDPAQTGAHRGAGERGVRRQLDAVLGGEPVVGVPPRRRPPRRGGAAALPLRQVVHRLQPAGVLPVQQHLPDRGAQPVVGVPAGRRAGGPGRRVRRRRPPPPLRHAHRGVARATRTGAPPAPLRRHRGEQSGLFQPGAGRHRPVGTPPGRTRKQETVTSLTDRPGP</sequence>
<keyword evidence="3" id="KW-1185">Reference proteome</keyword>
<dbReference type="Proteomes" id="UP001044222">
    <property type="component" value="Unassembled WGS sequence"/>
</dbReference>
<dbReference type="EMBL" id="JAFIRN010000006">
    <property type="protein sequence ID" value="KAG5846378.1"/>
    <property type="molecule type" value="Genomic_DNA"/>
</dbReference>
<feature type="compositionally biased region" description="Basic residues" evidence="1">
    <location>
        <begin position="247"/>
        <end position="265"/>
    </location>
</feature>